<proteinExistence type="predicted"/>
<evidence type="ECO:0008006" key="4">
    <source>
        <dbReference type="Google" id="ProtNLM"/>
    </source>
</evidence>
<evidence type="ECO:0000313" key="2">
    <source>
        <dbReference type="EMBL" id="WZN45424.1"/>
    </source>
</evidence>
<dbReference type="Proteomes" id="UP001449657">
    <property type="component" value="Chromosome"/>
</dbReference>
<dbReference type="PROSITE" id="PS51257">
    <property type="entry name" value="PROKAR_LIPOPROTEIN"/>
    <property type="match status" value="1"/>
</dbReference>
<sequence length="123" mass="13777">MIKWTFAVMTGVSIFLASCATSMTPSQINRQLPNLTTSTYLTQTQAQEKIKSGKCKYLVKNREYVAPIGLTTKQDLKYGAKGIDEWVILDGGNAYVLKNFKWVTVDNNGSTQLHIDFDTMLCD</sequence>
<feature type="chain" id="PRO_5045821009" description="Lipoprotein" evidence="1">
    <location>
        <begin position="23"/>
        <end position="123"/>
    </location>
</feature>
<keyword evidence="1" id="KW-0732">Signal</keyword>
<evidence type="ECO:0000313" key="3">
    <source>
        <dbReference type="Proteomes" id="UP001449657"/>
    </source>
</evidence>
<reference evidence="2 3" key="1">
    <citation type="submission" date="2024-03" db="EMBL/GenBank/DDBJ databases">
        <title>Chitinophaga caseinilytica sp. nov., a casein hydrolysing bacterium isolated from forest soil.</title>
        <authorList>
            <person name="Lee D.S."/>
            <person name="Han D.M."/>
            <person name="Baek J.H."/>
            <person name="Choi D.G."/>
            <person name="Jeon J.H."/>
            <person name="Jeon C.O."/>
        </authorList>
    </citation>
    <scope>NUCLEOTIDE SEQUENCE [LARGE SCALE GENOMIC DNA]</scope>
    <source>
        <strain evidence="2 3">KACC 19118</strain>
    </source>
</reference>
<dbReference type="EMBL" id="CP150096">
    <property type="protein sequence ID" value="WZN45424.1"/>
    <property type="molecule type" value="Genomic_DNA"/>
</dbReference>
<protein>
    <recommendedName>
        <fullName evidence="4">Lipoprotein</fullName>
    </recommendedName>
</protein>
<feature type="signal peptide" evidence="1">
    <location>
        <begin position="1"/>
        <end position="22"/>
    </location>
</feature>
<gene>
    <name evidence="2" type="ORF">WJU22_21220</name>
</gene>
<keyword evidence="3" id="KW-1185">Reference proteome</keyword>
<name>A0ABZ2Z4I6_9BACT</name>
<evidence type="ECO:0000256" key="1">
    <source>
        <dbReference type="SAM" id="SignalP"/>
    </source>
</evidence>
<dbReference type="RefSeq" id="WP_341840176.1">
    <property type="nucleotide sequence ID" value="NZ_CP149792.1"/>
</dbReference>
<organism evidence="2 3">
    <name type="scientific">Chitinophaga caseinilytica</name>
    <dbReference type="NCBI Taxonomy" id="2267521"/>
    <lineage>
        <taxon>Bacteria</taxon>
        <taxon>Pseudomonadati</taxon>
        <taxon>Bacteroidota</taxon>
        <taxon>Chitinophagia</taxon>
        <taxon>Chitinophagales</taxon>
        <taxon>Chitinophagaceae</taxon>
        <taxon>Chitinophaga</taxon>
    </lineage>
</organism>
<accession>A0ABZ2Z4I6</accession>